<dbReference type="Gene3D" id="1.10.10.60">
    <property type="entry name" value="Homeodomain-like"/>
    <property type="match status" value="1"/>
</dbReference>
<dbReference type="PANTHER" id="PTHR32071">
    <property type="entry name" value="TRANSCRIPTIONAL REGULATORY PROTEIN"/>
    <property type="match status" value="1"/>
</dbReference>
<dbReference type="Gene3D" id="3.40.50.10660">
    <property type="entry name" value="PrpR receptor domain-like"/>
    <property type="match status" value="1"/>
</dbReference>
<evidence type="ECO:0000256" key="2">
    <source>
        <dbReference type="ARBA" id="ARBA00022840"/>
    </source>
</evidence>
<dbReference type="Gene3D" id="3.40.50.2300">
    <property type="match status" value="1"/>
</dbReference>
<organism evidence="6 7">
    <name type="scientific">Exilibacterium tricleocarpae</name>
    <dbReference type="NCBI Taxonomy" id="2591008"/>
    <lineage>
        <taxon>Bacteria</taxon>
        <taxon>Pseudomonadati</taxon>
        <taxon>Pseudomonadota</taxon>
        <taxon>Gammaproteobacteria</taxon>
        <taxon>Cellvibrionales</taxon>
        <taxon>Cellvibrionaceae</taxon>
        <taxon>Exilibacterium</taxon>
    </lineage>
</organism>
<dbReference type="InterPro" id="IPR002197">
    <property type="entry name" value="HTH_Fis"/>
</dbReference>
<dbReference type="EMBL" id="VHSG01000007">
    <property type="protein sequence ID" value="TQV82669.1"/>
    <property type="molecule type" value="Genomic_DNA"/>
</dbReference>
<evidence type="ECO:0000313" key="6">
    <source>
        <dbReference type="EMBL" id="TQV82669.1"/>
    </source>
</evidence>
<dbReference type="SUPFAM" id="SSF159800">
    <property type="entry name" value="PrpR receptor domain-like"/>
    <property type="match status" value="1"/>
</dbReference>
<dbReference type="InterPro" id="IPR003593">
    <property type="entry name" value="AAA+_ATPase"/>
</dbReference>
<dbReference type="InterPro" id="IPR009057">
    <property type="entry name" value="Homeodomain-like_sf"/>
</dbReference>
<dbReference type="InterPro" id="IPR010524">
    <property type="entry name" value="Sig_transdc_resp-reg_PrpR_N"/>
</dbReference>
<keyword evidence="7" id="KW-1185">Reference proteome</keyword>
<dbReference type="AlphaFoldDB" id="A0A545TZM8"/>
<reference evidence="6 7" key="1">
    <citation type="submission" date="2019-06" db="EMBL/GenBank/DDBJ databases">
        <title>Whole genome sequence for Cellvibrionaceae sp. R142.</title>
        <authorList>
            <person name="Wang G."/>
        </authorList>
    </citation>
    <scope>NUCLEOTIDE SEQUENCE [LARGE SCALE GENOMIC DNA]</scope>
    <source>
        <strain evidence="6 7">R142</strain>
    </source>
</reference>
<dbReference type="InterPro" id="IPR002078">
    <property type="entry name" value="Sigma_54_int"/>
</dbReference>
<dbReference type="Pfam" id="PF25601">
    <property type="entry name" value="AAA_lid_14"/>
    <property type="match status" value="1"/>
</dbReference>
<evidence type="ECO:0000259" key="5">
    <source>
        <dbReference type="PROSITE" id="PS50045"/>
    </source>
</evidence>
<protein>
    <submittedName>
        <fullName evidence="6">AAA family ATPase</fullName>
    </submittedName>
</protein>
<dbReference type="Gene3D" id="1.10.8.60">
    <property type="match status" value="1"/>
</dbReference>
<evidence type="ECO:0000256" key="3">
    <source>
        <dbReference type="ARBA" id="ARBA00023015"/>
    </source>
</evidence>
<dbReference type="CDD" id="cd00009">
    <property type="entry name" value="AAA"/>
    <property type="match status" value="1"/>
</dbReference>
<dbReference type="FunFam" id="3.40.50.300:FF:000006">
    <property type="entry name" value="DNA-binding transcriptional regulator NtrC"/>
    <property type="match status" value="1"/>
</dbReference>
<dbReference type="OrthoDB" id="9804019at2"/>
<keyword evidence="2" id="KW-0067">ATP-binding</keyword>
<dbReference type="GO" id="GO:0000156">
    <property type="term" value="F:phosphorelay response regulator activity"/>
    <property type="evidence" value="ECO:0007669"/>
    <property type="project" value="InterPro"/>
</dbReference>
<sequence>MPSMWMWSTSPNSWAHWKVNMVSGNGANLQLPRVLIFGYREFSHLVSSLLAEFQTRAEFRIVDSIVDSFADLSTHIADFSPDVVVSAGSNAAYLKSALDLPVVSLEVTESDIVEAVTKAAAVTDTILMISFNAEPRILPHLESSLGVKITYKRYRTPEEARETFYVLSKQPWGAVLGASFICGLATQEGFKSFLFYSRESCRRMLLRAIDTGIHHRDTKNSRALSNWIIERSPTPTLVVGHKGRLHQVNAAAKTDLHLGADLSLELADLIKPQAEPQPQDGECRINGQDWWFHRDRVDDGFGEPVDIYQLYRHKLQFGDSHSPDSYSPAVETDSELRYRSAAMARVMETVAGFSRSPSNVLITGESGTGKELVARAIHRDGPFAGGQFIGINCGAIPTELFEGELFGHRDGAFTGSRRGGRKGLIEAAAGGVLFLDEIGELTLDQQTKLLRFLQERTVRRLGSNKETQINLKIVAASNKPLRQMVGAGDFREDLFYRLNVFNIELPPLRRRREDIECIALFKLEYFLDLYALRVPAQALIDAVGPALAEYAWPGNVRELENVIERMVAHLTIHPDYSNLAGALPSIAPELFSDAVHEPLAANPRQRELQLVAQAMDEFHNDKQKVAEYLGISQTTLWRRLKQLSKN</sequence>
<dbReference type="Proteomes" id="UP000319732">
    <property type="component" value="Unassembled WGS sequence"/>
</dbReference>
<dbReference type="GO" id="GO:0006355">
    <property type="term" value="P:regulation of DNA-templated transcription"/>
    <property type="evidence" value="ECO:0007669"/>
    <property type="project" value="InterPro"/>
</dbReference>
<name>A0A545TZM8_9GAMM</name>
<evidence type="ECO:0000313" key="7">
    <source>
        <dbReference type="Proteomes" id="UP000319732"/>
    </source>
</evidence>
<dbReference type="Gene3D" id="3.40.50.300">
    <property type="entry name" value="P-loop containing nucleotide triphosphate hydrolases"/>
    <property type="match status" value="1"/>
</dbReference>
<gene>
    <name evidence="6" type="ORF">FKG94_08050</name>
</gene>
<keyword evidence="1" id="KW-0547">Nucleotide-binding</keyword>
<comment type="caution">
    <text evidence="6">The sequence shown here is derived from an EMBL/GenBank/DDBJ whole genome shotgun (WGS) entry which is preliminary data.</text>
</comment>
<feature type="domain" description="Sigma-54 factor interaction" evidence="5">
    <location>
        <begin position="336"/>
        <end position="568"/>
    </location>
</feature>
<dbReference type="InterPro" id="IPR025944">
    <property type="entry name" value="Sigma_54_int_dom_CS"/>
</dbReference>
<keyword evidence="4" id="KW-0804">Transcription</keyword>
<keyword evidence="3" id="KW-0805">Transcription regulation</keyword>
<accession>A0A545TZM8</accession>
<dbReference type="PROSITE" id="PS50045">
    <property type="entry name" value="SIGMA54_INTERACT_4"/>
    <property type="match status" value="1"/>
</dbReference>
<dbReference type="GO" id="GO:0043565">
    <property type="term" value="F:sequence-specific DNA binding"/>
    <property type="evidence" value="ECO:0007669"/>
    <property type="project" value="InterPro"/>
</dbReference>
<dbReference type="GO" id="GO:0005524">
    <property type="term" value="F:ATP binding"/>
    <property type="evidence" value="ECO:0007669"/>
    <property type="project" value="UniProtKB-KW"/>
</dbReference>
<dbReference type="InterPro" id="IPR025662">
    <property type="entry name" value="Sigma_54_int_dom_ATP-bd_1"/>
</dbReference>
<dbReference type="InterPro" id="IPR027417">
    <property type="entry name" value="P-loop_NTPase"/>
</dbReference>
<dbReference type="SUPFAM" id="SSF46689">
    <property type="entry name" value="Homeodomain-like"/>
    <property type="match status" value="1"/>
</dbReference>
<dbReference type="Pfam" id="PF02954">
    <property type="entry name" value="HTH_8"/>
    <property type="match status" value="1"/>
</dbReference>
<evidence type="ECO:0000256" key="1">
    <source>
        <dbReference type="ARBA" id="ARBA00022741"/>
    </source>
</evidence>
<dbReference type="Pfam" id="PF06506">
    <property type="entry name" value="PrpR_N"/>
    <property type="match status" value="1"/>
</dbReference>
<dbReference type="PROSITE" id="PS00675">
    <property type="entry name" value="SIGMA54_INTERACT_1"/>
    <property type="match status" value="1"/>
</dbReference>
<proteinExistence type="predicted"/>
<dbReference type="PANTHER" id="PTHR32071:SF81">
    <property type="entry name" value="PROPIONATE CATABOLISM OPERON REGULATORY PROTEIN"/>
    <property type="match status" value="1"/>
</dbReference>
<dbReference type="SMART" id="SM00382">
    <property type="entry name" value="AAA"/>
    <property type="match status" value="1"/>
</dbReference>
<dbReference type="Pfam" id="PF00158">
    <property type="entry name" value="Sigma54_activat"/>
    <property type="match status" value="1"/>
</dbReference>
<dbReference type="PROSITE" id="PS00688">
    <property type="entry name" value="SIGMA54_INTERACT_3"/>
    <property type="match status" value="1"/>
</dbReference>
<evidence type="ECO:0000256" key="4">
    <source>
        <dbReference type="ARBA" id="ARBA00023163"/>
    </source>
</evidence>
<dbReference type="InterPro" id="IPR058031">
    <property type="entry name" value="AAA_lid_NorR"/>
</dbReference>
<dbReference type="SUPFAM" id="SSF52540">
    <property type="entry name" value="P-loop containing nucleoside triphosphate hydrolases"/>
    <property type="match status" value="1"/>
</dbReference>